<dbReference type="EMBL" id="JAIQCV010000007">
    <property type="protein sequence ID" value="KAH1082313.1"/>
    <property type="molecule type" value="Genomic_DNA"/>
</dbReference>
<evidence type="ECO:0000313" key="3">
    <source>
        <dbReference type="EMBL" id="KAH1082313.1"/>
    </source>
</evidence>
<dbReference type="Proteomes" id="UP000828251">
    <property type="component" value="Unassembled WGS sequence"/>
</dbReference>
<comment type="caution">
    <text evidence="3">The sequence shown here is derived from an EMBL/GenBank/DDBJ whole genome shotgun (WGS) entry which is preliminary data.</text>
</comment>
<proteinExistence type="predicted"/>
<sequence length="290" mass="33138">MQKLCTLYFVLLVQISIIESPCVTMQNRYEASLKSPMKRQVKPEKGIKEMSDRFTHIINGLKALRKIYPNKEMVKKMLNSLPMSWEAKVTKIEESKDLNSLSLNELISSLLTYEMKINRNAQKFKEAPKKVGVAFKLITCENDDDSSNDDDEEEMVVFVKKSKKFMKFKKVKIPKKRHHQGDEDNEVANLCLIAIEEPKEEHYFKASNSKNSWYLDSGCSRHMTIDSSHFKELMPKNGGEVTFGDNSKGLIEGTGSIGISSFTFIKNVLYVNGLKHNLLSISQLSDHDSK</sequence>
<dbReference type="InterPro" id="IPR054722">
    <property type="entry name" value="PolX-like_BBD"/>
</dbReference>
<keyword evidence="4" id="KW-1185">Reference proteome</keyword>
<organism evidence="3 4">
    <name type="scientific">Gossypium stocksii</name>
    <dbReference type="NCBI Taxonomy" id="47602"/>
    <lineage>
        <taxon>Eukaryota</taxon>
        <taxon>Viridiplantae</taxon>
        <taxon>Streptophyta</taxon>
        <taxon>Embryophyta</taxon>
        <taxon>Tracheophyta</taxon>
        <taxon>Spermatophyta</taxon>
        <taxon>Magnoliopsida</taxon>
        <taxon>eudicotyledons</taxon>
        <taxon>Gunneridae</taxon>
        <taxon>Pentapetalae</taxon>
        <taxon>rosids</taxon>
        <taxon>malvids</taxon>
        <taxon>Malvales</taxon>
        <taxon>Malvaceae</taxon>
        <taxon>Malvoideae</taxon>
        <taxon>Gossypium</taxon>
    </lineage>
</organism>
<dbReference type="AlphaFoldDB" id="A0A9D4A1X6"/>
<evidence type="ECO:0000256" key="1">
    <source>
        <dbReference type="SAM" id="SignalP"/>
    </source>
</evidence>
<dbReference type="Pfam" id="PF22936">
    <property type="entry name" value="Pol_BBD"/>
    <property type="match status" value="1"/>
</dbReference>
<feature type="domain" description="Retrovirus-related Pol polyprotein from transposon TNT 1-94-like beta-barrel" evidence="2">
    <location>
        <begin position="213"/>
        <end position="287"/>
    </location>
</feature>
<evidence type="ECO:0000259" key="2">
    <source>
        <dbReference type="Pfam" id="PF22936"/>
    </source>
</evidence>
<keyword evidence="1" id="KW-0732">Signal</keyword>
<dbReference type="Pfam" id="PF14223">
    <property type="entry name" value="Retrotran_gag_2"/>
    <property type="match status" value="1"/>
</dbReference>
<reference evidence="3 4" key="1">
    <citation type="journal article" date="2021" name="Plant Biotechnol. J.">
        <title>Multi-omics assisted identification of the key and species-specific regulatory components of drought-tolerant mechanisms in Gossypium stocksii.</title>
        <authorList>
            <person name="Yu D."/>
            <person name="Ke L."/>
            <person name="Zhang D."/>
            <person name="Wu Y."/>
            <person name="Sun Y."/>
            <person name="Mei J."/>
            <person name="Sun J."/>
            <person name="Sun Y."/>
        </authorList>
    </citation>
    <scope>NUCLEOTIDE SEQUENCE [LARGE SCALE GENOMIC DNA]</scope>
    <source>
        <strain evidence="4">cv. E1</strain>
        <tissue evidence="3">Leaf</tissue>
    </source>
</reference>
<protein>
    <recommendedName>
        <fullName evidence="2">Retrovirus-related Pol polyprotein from transposon TNT 1-94-like beta-barrel domain-containing protein</fullName>
    </recommendedName>
</protein>
<name>A0A9D4A1X6_9ROSI</name>
<feature type="chain" id="PRO_5039117622" description="Retrovirus-related Pol polyprotein from transposon TNT 1-94-like beta-barrel domain-containing protein" evidence="1">
    <location>
        <begin position="21"/>
        <end position="290"/>
    </location>
</feature>
<gene>
    <name evidence="3" type="ORF">J1N35_022074</name>
</gene>
<evidence type="ECO:0000313" key="4">
    <source>
        <dbReference type="Proteomes" id="UP000828251"/>
    </source>
</evidence>
<accession>A0A9D4A1X6</accession>
<dbReference type="OrthoDB" id="1932348at2759"/>
<feature type="signal peptide" evidence="1">
    <location>
        <begin position="1"/>
        <end position="20"/>
    </location>
</feature>